<accession>A0A5P8W1D5</accession>
<dbReference type="AlphaFoldDB" id="A0A5P8W1D5"/>
<gene>
    <name evidence="1" type="ORF">GXM_04018</name>
</gene>
<sequence>MKCPSAVKIFNLSDKIQKISMSANKLYRKQLYRQGVRG</sequence>
<evidence type="ECO:0000313" key="1">
    <source>
        <dbReference type="EMBL" id="QFS46537.1"/>
    </source>
</evidence>
<dbReference type="KEGG" id="nsh:GXM_04018"/>
<name>A0A5P8W1D5_9NOSO</name>
<proteinExistence type="predicted"/>
<keyword evidence="2" id="KW-1185">Reference proteome</keyword>
<reference evidence="1 2" key="1">
    <citation type="submission" date="2019-10" db="EMBL/GenBank/DDBJ databases">
        <title>Genomic and transcriptomic insights into the perfect genentic adaptation of a filamentous nitrogen-fixing cyanobacterium to rice fields.</title>
        <authorList>
            <person name="Chen Z."/>
        </authorList>
    </citation>
    <scope>NUCLEOTIDE SEQUENCE [LARGE SCALE GENOMIC DNA]</scope>
    <source>
        <strain evidence="1">CCNUC1</strain>
    </source>
</reference>
<dbReference type="Proteomes" id="UP000326678">
    <property type="component" value="Chromosome Gxm1"/>
</dbReference>
<evidence type="ECO:0000313" key="2">
    <source>
        <dbReference type="Proteomes" id="UP000326678"/>
    </source>
</evidence>
<dbReference type="EMBL" id="CP045226">
    <property type="protein sequence ID" value="QFS46537.1"/>
    <property type="molecule type" value="Genomic_DNA"/>
</dbReference>
<protein>
    <submittedName>
        <fullName evidence="1">Uncharacterized protein</fullName>
    </submittedName>
</protein>
<organism evidence="1 2">
    <name type="scientific">Nostoc sphaeroides CCNUC1</name>
    <dbReference type="NCBI Taxonomy" id="2653204"/>
    <lineage>
        <taxon>Bacteria</taxon>
        <taxon>Bacillati</taxon>
        <taxon>Cyanobacteriota</taxon>
        <taxon>Cyanophyceae</taxon>
        <taxon>Nostocales</taxon>
        <taxon>Nostocaceae</taxon>
        <taxon>Nostoc</taxon>
    </lineage>
</organism>